<proteinExistence type="predicted"/>
<dbReference type="HOGENOM" id="CLU_033082_3_0_1"/>
<feature type="compositionally biased region" description="Basic and acidic residues" evidence="1">
    <location>
        <begin position="17"/>
        <end position="26"/>
    </location>
</feature>
<dbReference type="STRING" id="743788.S8EUN5"/>
<keyword evidence="3" id="KW-1185">Reference proteome</keyword>
<feature type="region of interest" description="Disordered" evidence="1">
    <location>
        <begin position="1"/>
        <end position="30"/>
    </location>
</feature>
<dbReference type="OrthoDB" id="3036049at2759"/>
<dbReference type="EMBL" id="KE504280">
    <property type="protein sequence ID" value="EPS93375.1"/>
    <property type="molecule type" value="Genomic_DNA"/>
</dbReference>
<dbReference type="Proteomes" id="UP000015241">
    <property type="component" value="Unassembled WGS sequence"/>
</dbReference>
<sequence>MSAESLTKRPPRKRARHDTSDSDSKSSQRSWRHIAEDKQFWYDDGNIIIIAQNIAFRLYRGLLASESEVLRDILTGDTVASSEHVLGTSTHPVDGCPIVLVTDRAAERLSFLSVLIHGRQYMGKVVRELDDIVNCIRLARKYRIEDLLNSSRWELEKYIPPLVHRWGSRVRCEPPAKAIMVANVIQSTHLSVFMLIMAQYQCCQLSSAELVKGFKHADGMVERLSPGDLELCIDAKVRLSARYVQAYNGLFDSLEASEQCETRQHCKQVVADVRRIWGKHTHADTLTGLLDFNWGDVVNSAKNDIRRSGSEMPNHDFVLCTVSGQKCVLLRFTGYDLYQAIAGSFFEKGVVRVLV</sequence>
<dbReference type="InParanoid" id="S8EUN5"/>
<dbReference type="AlphaFoldDB" id="S8EUN5"/>
<protein>
    <recommendedName>
        <fullName evidence="4">BTB domain-containing protein</fullName>
    </recommendedName>
</protein>
<name>S8EUN5_FOMSC</name>
<evidence type="ECO:0008006" key="4">
    <source>
        <dbReference type="Google" id="ProtNLM"/>
    </source>
</evidence>
<evidence type="ECO:0000313" key="3">
    <source>
        <dbReference type="Proteomes" id="UP000015241"/>
    </source>
</evidence>
<organism evidence="2 3">
    <name type="scientific">Fomitopsis schrenkii</name>
    <name type="common">Brown rot fungus</name>
    <dbReference type="NCBI Taxonomy" id="2126942"/>
    <lineage>
        <taxon>Eukaryota</taxon>
        <taxon>Fungi</taxon>
        <taxon>Dikarya</taxon>
        <taxon>Basidiomycota</taxon>
        <taxon>Agaricomycotina</taxon>
        <taxon>Agaricomycetes</taxon>
        <taxon>Polyporales</taxon>
        <taxon>Fomitopsis</taxon>
    </lineage>
</organism>
<accession>S8EUN5</accession>
<evidence type="ECO:0000256" key="1">
    <source>
        <dbReference type="SAM" id="MobiDB-lite"/>
    </source>
</evidence>
<gene>
    <name evidence="2" type="ORF">FOMPIDRAFT_1056037</name>
</gene>
<reference evidence="2 3" key="1">
    <citation type="journal article" date="2012" name="Science">
        <title>The Paleozoic origin of enzymatic lignin decomposition reconstructed from 31 fungal genomes.</title>
        <authorList>
            <person name="Floudas D."/>
            <person name="Binder M."/>
            <person name="Riley R."/>
            <person name="Barry K."/>
            <person name="Blanchette R.A."/>
            <person name="Henrissat B."/>
            <person name="Martinez A.T."/>
            <person name="Otillar R."/>
            <person name="Spatafora J.W."/>
            <person name="Yadav J.S."/>
            <person name="Aerts A."/>
            <person name="Benoit I."/>
            <person name="Boyd A."/>
            <person name="Carlson A."/>
            <person name="Copeland A."/>
            <person name="Coutinho P.M."/>
            <person name="de Vries R.P."/>
            <person name="Ferreira P."/>
            <person name="Findley K."/>
            <person name="Foster B."/>
            <person name="Gaskell J."/>
            <person name="Glotzer D."/>
            <person name="Gorecki P."/>
            <person name="Heitman J."/>
            <person name="Hesse C."/>
            <person name="Hori C."/>
            <person name="Igarashi K."/>
            <person name="Jurgens J.A."/>
            <person name="Kallen N."/>
            <person name="Kersten P."/>
            <person name="Kohler A."/>
            <person name="Kuees U."/>
            <person name="Kumar T.K.A."/>
            <person name="Kuo A."/>
            <person name="LaButti K."/>
            <person name="Larrondo L.F."/>
            <person name="Lindquist E."/>
            <person name="Ling A."/>
            <person name="Lombard V."/>
            <person name="Lucas S."/>
            <person name="Lundell T."/>
            <person name="Martin R."/>
            <person name="McLaughlin D.J."/>
            <person name="Morgenstern I."/>
            <person name="Morin E."/>
            <person name="Murat C."/>
            <person name="Nagy L.G."/>
            <person name="Nolan M."/>
            <person name="Ohm R.A."/>
            <person name="Patyshakuliyeva A."/>
            <person name="Rokas A."/>
            <person name="Ruiz-Duenas F.J."/>
            <person name="Sabat G."/>
            <person name="Salamov A."/>
            <person name="Samejima M."/>
            <person name="Schmutz J."/>
            <person name="Slot J.C."/>
            <person name="St John F."/>
            <person name="Stenlid J."/>
            <person name="Sun H."/>
            <person name="Sun S."/>
            <person name="Syed K."/>
            <person name="Tsang A."/>
            <person name="Wiebenga A."/>
            <person name="Young D."/>
            <person name="Pisabarro A."/>
            <person name="Eastwood D.C."/>
            <person name="Martin F."/>
            <person name="Cullen D."/>
            <person name="Grigoriev I.V."/>
            <person name="Hibbett D.S."/>
        </authorList>
    </citation>
    <scope>NUCLEOTIDE SEQUENCE</scope>
    <source>
        <strain evidence="3">FP-58527</strain>
    </source>
</reference>
<evidence type="ECO:0000313" key="2">
    <source>
        <dbReference type="EMBL" id="EPS93375.1"/>
    </source>
</evidence>